<dbReference type="EMBL" id="QOVG01000003">
    <property type="protein sequence ID" value="NDK38340.1"/>
    <property type="molecule type" value="Genomic_DNA"/>
</dbReference>
<comment type="caution">
    <text evidence="2">The sequence shown here is derived from an EMBL/GenBank/DDBJ whole genome shotgun (WGS) entry which is preliminary data.</text>
</comment>
<gene>
    <name evidence="2" type="ORF">DT603_05725</name>
</gene>
<dbReference type="RefSeq" id="WP_162348905.1">
    <property type="nucleotide sequence ID" value="NZ_QOVG01000003.1"/>
</dbReference>
<keyword evidence="1" id="KW-0732">Signal</keyword>
<evidence type="ECO:0008006" key="4">
    <source>
        <dbReference type="Google" id="ProtNLM"/>
    </source>
</evidence>
<name>A0ABX0ADW0_9GAMM</name>
<evidence type="ECO:0000313" key="3">
    <source>
        <dbReference type="Proteomes" id="UP001429354"/>
    </source>
</evidence>
<accession>A0ABX0ADW0</accession>
<proteinExistence type="predicted"/>
<sequence>MIKHRNLFVGGLVLSALALAACKQPATTPAAGEEAAPAAVPAFSVNAPISSDAIDLSYTVVSGPTYDKANDAASYTIEVQNNGKDTLASAGTHPVNIGLVILGKDGTMNTPPAALEFQRYPLPAPLAKGEKVQLPISFPVAATLGGTAQVDGVQEGVAWFSSYGQPTLRLDTFTRCGDKQESLCGNNGEAVPAAP</sequence>
<organism evidence="2 3">
    <name type="scientific">Pseudoxanthomonas gei</name>
    <dbReference type="NCBI Taxonomy" id="1383030"/>
    <lineage>
        <taxon>Bacteria</taxon>
        <taxon>Pseudomonadati</taxon>
        <taxon>Pseudomonadota</taxon>
        <taxon>Gammaproteobacteria</taxon>
        <taxon>Lysobacterales</taxon>
        <taxon>Lysobacteraceae</taxon>
        <taxon>Pseudoxanthomonas</taxon>
    </lineage>
</organism>
<protein>
    <recommendedName>
        <fullName evidence="4">DUF11 domain-containing protein</fullName>
    </recommendedName>
</protein>
<feature type="signal peptide" evidence="1">
    <location>
        <begin position="1"/>
        <end position="20"/>
    </location>
</feature>
<feature type="chain" id="PRO_5047229157" description="DUF11 domain-containing protein" evidence="1">
    <location>
        <begin position="21"/>
        <end position="195"/>
    </location>
</feature>
<dbReference type="PROSITE" id="PS51257">
    <property type="entry name" value="PROKAR_LIPOPROTEIN"/>
    <property type="match status" value="1"/>
</dbReference>
<reference evidence="2 3" key="1">
    <citation type="submission" date="2018-07" db="EMBL/GenBank/DDBJ databases">
        <title>Whole genome Sequencing of Pseudoxanthomonas gei KCTC 32298 (T).</title>
        <authorList>
            <person name="Kumar S."/>
            <person name="Bansal K."/>
            <person name="Kaur A."/>
            <person name="Patil P."/>
            <person name="Sharma S."/>
            <person name="Patil P.B."/>
        </authorList>
    </citation>
    <scope>NUCLEOTIDE SEQUENCE [LARGE SCALE GENOMIC DNA]</scope>
    <source>
        <strain evidence="2 3">KCTC 32298</strain>
    </source>
</reference>
<keyword evidence="3" id="KW-1185">Reference proteome</keyword>
<evidence type="ECO:0000256" key="1">
    <source>
        <dbReference type="SAM" id="SignalP"/>
    </source>
</evidence>
<evidence type="ECO:0000313" key="2">
    <source>
        <dbReference type="EMBL" id="NDK38340.1"/>
    </source>
</evidence>
<dbReference type="Proteomes" id="UP001429354">
    <property type="component" value="Unassembled WGS sequence"/>
</dbReference>